<reference evidence="3 4" key="1">
    <citation type="journal article" date="2021" name="Sci. Rep.">
        <title>The genome of the diatom Chaetoceros tenuissimus carries an ancient integrated fragment of an extant virus.</title>
        <authorList>
            <person name="Hongo Y."/>
            <person name="Kimura K."/>
            <person name="Takaki Y."/>
            <person name="Yoshida Y."/>
            <person name="Baba S."/>
            <person name="Kobayashi G."/>
            <person name="Nagasaki K."/>
            <person name="Hano T."/>
            <person name="Tomaru Y."/>
        </authorList>
    </citation>
    <scope>NUCLEOTIDE SEQUENCE [LARGE SCALE GENOMIC DNA]</scope>
    <source>
        <strain evidence="3 4">NIES-3715</strain>
    </source>
</reference>
<feature type="compositionally biased region" description="Low complexity" evidence="1">
    <location>
        <begin position="120"/>
        <end position="150"/>
    </location>
</feature>
<dbReference type="AlphaFoldDB" id="A0AAD3HF33"/>
<keyword evidence="4" id="KW-1185">Reference proteome</keyword>
<dbReference type="Gene3D" id="3.40.50.10190">
    <property type="entry name" value="BRCT domain"/>
    <property type="match status" value="1"/>
</dbReference>
<organism evidence="3 4">
    <name type="scientific">Chaetoceros tenuissimus</name>
    <dbReference type="NCBI Taxonomy" id="426638"/>
    <lineage>
        <taxon>Eukaryota</taxon>
        <taxon>Sar</taxon>
        <taxon>Stramenopiles</taxon>
        <taxon>Ochrophyta</taxon>
        <taxon>Bacillariophyta</taxon>
        <taxon>Coscinodiscophyceae</taxon>
        <taxon>Chaetocerotophycidae</taxon>
        <taxon>Chaetocerotales</taxon>
        <taxon>Chaetocerotaceae</taxon>
        <taxon>Chaetoceros</taxon>
    </lineage>
</organism>
<sequence>MSRVPRDISNLPFESRKRTKTVTSDGGQSKDLSIDCSQSSVGISQDSAWRTSPTTSLNSKPKSKATLHSNGDSFDNSNDSDSRNFDSDVDTDSNEYTSRSGRRRRRRKHKRSKRNGNLIYTSTSKRSSYHSSNESSSSEYSSSSESSYYSLVRQKPSSDSDTDSSYYSLVHRKPSRSKAKHSVKSDFNVASLPQLENKNAKSSKKEEIDLKLFDFSDEKPSPPRKLSVSSSSSEGANQQKTDALVEATSASAITLPKEKKKTFEIPVPGKEGAIPNALNGKIFVLTGVFPELRGGAGLTRGKNECITMIESFGGVVRSCISGKTNYLVVGKEPGPSKYNQAKVKGLPMLDLRELCRLMFGETTLEASSSGSGSLSSVVGKSVVIDRGATGSGDGESVSVSSGDSNASGNGGSIALLSGSIADKNGGAVSLASGSVSVLGGAVTISSGSTKLIPCTNKADPQGHAQVKNIVTSMVRGGEYPSFASVVEKYPSIGQKYKKSSLENAIGRFRRAAEEEKETNDKADLKENESDSDDDDSLEQLIERCRSNGVNLDLTRSNAVPLEHKVLALKFVMKYGVHRPCLGALKDALLKEMLLIAEKVGFKMKGFDLDEYISRRLSWARSLCGKPNTYCGPLCVAKREEQRKEDQEALNAYLKECDLELFDERKSEKEMMSIVEEFINRRIEEFGMTFDEAVKTLTLTLYGGITGQINTDAEKRADNEAFRWTYFNSSNSNPTLVNADGTGIGKTAAERDYGFKVMWVYESICFDNAALFEKLFHLKYQNLPLGRVRCWRVAGAGQRSSIVRGQYKVFITYSTEVQAAIDARKIKIRD</sequence>
<feature type="region of interest" description="Disordered" evidence="1">
    <location>
        <begin position="1"/>
        <end position="185"/>
    </location>
</feature>
<dbReference type="InterPro" id="IPR036420">
    <property type="entry name" value="BRCT_dom_sf"/>
</dbReference>
<dbReference type="EMBL" id="BLLK01000074">
    <property type="protein sequence ID" value="GFH61577.1"/>
    <property type="molecule type" value="Genomic_DNA"/>
</dbReference>
<evidence type="ECO:0000259" key="2">
    <source>
        <dbReference type="PROSITE" id="PS50172"/>
    </source>
</evidence>
<dbReference type="Proteomes" id="UP001054902">
    <property type="component" value="Unassembled WGS sequence"/>
</dbReference>
<dbReference type="InterPro" id="IPR001357">
    <property type="entry name" value="BRCT_dom"/>
</dbReference>
<feature type="compositionally biased region" description="Basic residues" evidence="1">
    <location>
        <begin position="100"/>
        <end position="114"/>
    </location>
</feature>
<feature type="compositionally biased region" description="Low complexity" evidence="1">
    <location>
        <begin position="69"/>
        <end position="79"/>
    </location>
</feature>
<dbReference type="Pfam" id="PF00533">
    <property type="entry name" value="BRCT"/>
    <property type="match status" value="1"/>
</dbReference>
<feature type="compositionally biased region" description="Low complexity" evidence="1">
    <location>
        <begin position="224"/>
        <end position="233"/>
    </location>
</feature>
<proteinExistence type="predicted"/>
<feature type="region of interest" description="Disordered" evidence="1">
    <location>
        <begin position="509"/>
        <end position="536"/>
    </location>
</feature>
<gene>
    <name evidence="3" type="ORF">CTEN210_18053</name>
</gene>
<evidence type="ECO:0000256" key="1">
    <source>
        <dbReference type="SAM" id="MobiDB-lite"/>
    </source>
</evidence>
<protein>
    <recommendedName>
        <fullName evidence="2">BRCT domain-containing protein</fullName>
    </recommendedName>
</protein>
<comment type="caution">
    <text evidence="3">The sequence shown here is derived from an EMBL/GenBank/DDBJ whole genome shotgun (WGS) entry which is preliminary data.</text>
</comment>
<feature type="compositionally biased region" description="Basic residues" evidence="1">
    <location>
        <begin position="170"/>
        <end position="182"/>
    </location>
</feature>
<dbReference type="PROSITE" id="PS50172">
    <property type="entry name" value="BRCT"/>
    <property type="match status" value="1"/>
</dbReference>
<dbReference type="SUPFAM" id="SSF52113">
    <property type="entry name" value="BRCT domain"/>
    <property type="match status" value="1"/>
</dbReference>
<feature type="compositionally biased region" description="Basic and acidic residues" evidence="1">
    <location>
        <begin position="510"/>
        <end position="528"/>
    </location>
</feature>
<feature type="compositionally biased region" description="Low complexity" evidence="1">
    <location>
        <begin position="157"/>
        <end position="168"/>
    </location>
</feature>
<feature type="compositionally biased region" description="Polar residues" evidence="1">
    <location>
        <begin position="21"/>
        <end position="60"/>
    </location>
</feature>
<feature type="region of interest" description="Disordered" evidence="1">
    <location>
        <begin position="213"/>
        <end position="242"/>
    </location>
</feature>
<name>A0AAD3HF33_9STRA</name>
<accession>A0AAD3HF33</accession>
<feature type="domain" description="BRCT" evidence="2">
    <location>
        <begin position="273"/>
        <end position="342"/>
    </location>
</feature>
<evidence type="ECO:0000313" key="3">
    <source>
        <dbReference type="EMBL" id="GFH61577.1"/>
    </source>
</evidence>
<evidence type="ECO:0000313" key="4">
    <source>
        <dbReference type="Proteomes" id="UP001054902"/>
    </source>
</evidence>